<sequence length="75" mass="8596">MPELTPAPTYFELVEPTLTAPDGRRMWRLTDDVQVTIYPNGRISVTDRTRPTFDVRNRPTRRGTEVDLVPRPDAA</sequence>
<dbReference type="OrthoDB" id="5192940at2"/>
<evidence type="ECO:0000313" key="3">
    <source>
        <dbReference type="Proteomes" id="UP000198680"/>
    </source>
</evidence>
<reference evidence="3" key="1">
    <citation type="submission" date="2016-10" db="EMBL/GenBank/DDBJ databases">
        <authorList>
            <person name="Varghese N."/>
            <person name="Submissions S."/>
        </authorList>
    </citation>
    <scope>NUCLEOTIDE SEQUENCE [LARGE SCALE GENOMIC DNA]</scope>
    <source>
        <strain evidence="3">DSM 45419</strain>
    </source>
</reference>
<proteinExistence type="predicted"/>
<accession>A0A1G9Y1W6</accession>
<dbReference type="Proteomes" id="UP000198680">
    <property type="component" value="Unassembled WGS sequence"/>
</dbReference>
<dbReference type="EMBL" id="FNHE01000011">
    <property type="protein sequence ID" value="SDN03048.1"/>
    <property type="molecule type" value="Genomic_DNA"/>
</dbReference>
<evidence type="ECO:0000256" key="1">
    <source>
        <dbReference type="SAM" id="MobiDB-lite"/>
    </source>
</evidence>
<dbReference type="RefSeq" id="WP_091222158.1">
    <property type="nucleotide sequence ID" value="NZ_FNHE01000011.1"/>
</dbReference>
<keyword evidence="3" id="KW-1185">Reference proteome</keyword>
<organism evidence="2 3">
    <name type="scientific">Geodermatophilus siccatus</name>
    <dbReference type="NCBI Taxonomy" id="1137991"/>
    <lineage>
        <taxon>Bacteria</taxon>
        <taxon>Bacillati</taxon>
        <taxon>Actinomycetota</taxon>
        <taxon>Actinomycetes</taxon>
        <taxon>Geodermatophilales</taxon>
        <taxon>Geodermatophilaceae</taxon>
        <taxon>Geodermatophilus</taxon>
    </lineage>
</organism>
<gene>
    <name evidence="2" type="ORF">SAMN05660642_03857</name>
</gene>
<protein>
    <submittedName>
        <fullName evidence="2">Uncharacterized protein</fullName>
    </submittedName>
</protein>
<feature type="region of interest" description="Disordered" evidence="1">
    <location>
        <begin position="53"/>
        <end position="75"/>
    </location>
</feature>
<name>A0A1G9Y1W6_9ACTN</name>
<evidence type="ECO:0000313" key="2">
    <source>
        <dbReference type="EMBL" id="SDN03048.1"/>
    </source>
</evidence>
<dbReference type="AlphaFoldDB" id="A0A1G9Y1W6"/>